<keyword evidence="4" id="KW-0547">Nucleotide-binding</keyword>
<feature type="compositionally biased region" description="Basic residues" evidence="7">
    <location>
        <begin position="291"/>
        <end position="300"/>
    </location>
</feature>
<dbReference type="PROSITE" id="PS51285">
    <property type="entry name" value="AGC_KINASE_CTER"/>
    <property type="match status" value="1"/>
</dbReference>
<dbReference type="FunFam" id="3.30.200.20:FF:000222">
    <property type="entry name" value="Serine/threonine-protein kinase psk1"/>
    <property type="match status" value="1"/>
</dbReference>
<evidence type="ECO:0000256" key="6">
    <source>
        <dbReference type="ARBA" id="ARBA00022840"/>
    </source>
</evidence>
<keyword evidence="5" id="KW-0418">Kinase</keyword>
<organism evidence="10 11">
    <name type="scientific">Carpinus fangiana</name>
    <dbReference type="NCBI Taxonomy" id="176857"/>
    <lineage>
        <taxon>Eukaryota</taxon>
        <taxon>Viridiplantae</taxon>
        <taxon>Streptophyta</taxon>
        <taxon>Embryophyta</taxon>
        <taxon>Tracheophyta</taxon>
        <taxon>Spermatophyta</taxon>
        <taxon>Magnoliopsida</taxon>
        <taxon>eudicotyledons</taxon>
        <taxon>Gunneridae</taxon>
        <taxon>Pentapetalae</taxon>
        <taxon>rosids</taxon>
        <taxon>fabids</taxon>
        <taxon>Fagales</taxon>
        <taxon>Betulaceae</taxon>
        <taxon>Carpinus</taxon>
    </lineage>
</organism>
<dbReference type="PANTHER" id="PTHR24351">
    <property type="entry name" value="RIBOSOMAL PROTEIN S6 KINASE"/>
    <property type="match status" value="1"/>
</dbReference>
<keyword evidence="2" id="KW-0597">Phosphoprotein</keyword>
<evidence type="ECO:0000313" key="10">
    <source>
        <dbReference type="EMBL" id="KAB8339318.1"/>
    </source>
</evidence>
<evidence type="ECO:0008006" key="12">
    <source>
        <dbReference type="Google" id="ProtNLM"/>
    </source>
</evidence>
<dbReference type="SMART" id="SM00220">
    <property type="entry name" value="S_TKc"/>
    <property type="match status" value="1"/>
</dbReference>
<comment type="caution">
    <text evidence="10">The sequence shown here is derived from an EMBL/GenBank/DDBJ whole genome shotgun (WGS) entry which is preliminary data.</text>
</comment>
<keyword evidence="1" id="KW-0723">Serine/threonine-protein kinase</keyword>
<evidence type="ECO:0000256" key="3">
    <source>
        <dbReference type="ARBA" id="ARBA00022679"/>
    </source>
</evidence>
<dbReference type="InterPro" id="IPR000719">
    <property type="entry name" value="Prot_kinase_dom"/>
</dbReference>
<dbReference type="GO" id="GO:0004674">
    <property type="term" value="F:protein serine/threonine kinase activity"/>
    <property type="evidence" value="ECO:0007669"/>
    <property type="project" value="UniProtKB-KW"/>
</dbReference>
<dbReference type="EMBL" id="VIBQ01000010">
    <property type="protein sequence ID" value="KAB8339318.1"/>
    <property type="molecule type" value="Genomic_DNA"/>
</dbReference>
<feature type="region of interest" description="Disordered" evidence="7">
    <location>
        <begin position="371"/>
        <end position="407"/>
    </location>
</feature>
<keyword evidence="3" id="KW-0808">Transferase</keyword>
<dbReference type="PROSITE" id="PS00108">
    <property type="entry name" value="PROTEIN_KINASE_ST"/>
    <property type="match status" value="1"/>
</dbReference>
<reference evidence="10 11" key="1">
    <citation type="submission" date="2019-06" db="EMBL/GenBank/DDBJ databases">
        <title>A chromosomal-level reference genome of Carpinus fangiana (Coryloideae, Betulaceae).</title>
        <authorList>
            <person name="Yang X."/>
            <person name="Wang Z."/>
            <person name="Zhang L."/>
            <person name="Hao G."/>
            <person name="Liu J."/>
            <person name="Yang Y."/>
        </authorList>
    </citation>
    <scope>NUCLEOTIDE SEQUENCE [LARGE SCALE GENOMIC DNA]</scope>
    <source>
        <strain evidence="10">Cfa_2016G</strain>
        <tissue evidence="10">Leaf</tissue>
    </source>
</reference>
<evidence type="ECO:0000259" key="9">
    <source>
        <dbReference type="PROSITE" id="PS51285"/>
    </source>
</evidence>
<dbReference type="Gene3D" id="1.10.510.10">
    <property type="entry name" value="Transferase(Phosphotransferase) domain 1"/>
    <property type="match status" value="1"/>
</dbReference>
<evidence type="ECO:0000256" key="5">
    <source>
        <dbReference type="ARBA" id="ARBA00022777"/>
    </source>
</evidence>
<feature type="domain" description="Protein kinase" evidence="8">
    <location>
        <begin position="458"/>
        <end position="724"/>
    </location>
</feature>
<name>A0A5N6KS26_9ROSI</name>
<evidence type="ECO:0000256" key="4">
    <source>
        <dbReference type="ARBA" id="ARBA00022741"/>
    </source>
</evidence>
<evidence type="ECO:0000256" key="1">
    <source>
        <dbReference type="ARBA" id="ARBA00022527"/>
    </source>
</evidence>
<dbReference type="SUPFAM" id="SSF56112">
    <property type="entry name" value="Protein kinase-like (PK-like)"/>
    <property type="match status" value="1"/>
</dbReference>
<accession>A0A5N6KS26</accession>
<feature type="domain" description="AGC-kinase C-terminal" evidence="9">
    <location>
        <begin position="725"/>
        <end position="807"/>
    </location>
</feature>
<dbReference type="OrthoDB" id="63267at2759"/>
<protein>
    <recommendedName>
        <fullName evidence="12">Protein kinase domain-containing protein</fullName>
    </recommendedName>
</protein>
<dbReference type="InterPro" id="IPR008271">
    <property type="entry name" value="Ser/Thr_kinase_AS"/>
</dbReference>
<gene>
    <name evidence="10" type="ORF">FH972_022251</name>
</gene>
<feature type="region of interest" description="Disordered" evidence="7">
    <location>
        <begin position="281"/>
        <end position="326"/>
    </location>
</feature>
<dbReference type="GO" id="GO:0005524">
    <property type="term" value="F:ATP binding"/>
    <property type="evidence" value="ECO:0007669"/>
    <property type="project" value="UniProtKB-KW"/>
</dbReference>
<evidence type="ECO:0000256" key="2">
    <source>
        <dbReference type="ARBA" id="ARBA00022553"/>
    </source>
</evidence>
<sequence length="814" mass="89190">MNGFAIGLPSNVAILTAYLEVFCCLHYNVISRRAVEPQRKYIGGAEAAHPLAVGLPLSQRYLDQNDLALKRLNGCAWCQSGLIPISQHGSRVGRNGWQARRLQHAADKDARRTAQHAAECPGQLLRLDLATKLAETAIYQTWQGVTLRRYIEAPGRRGAAPRGLAWSPDSPEKKTLPHAFSTRACFPSPPHSPTSARDPHTVAVTRRRFIPYQTLRHARTLMGSFDSNSSHSYACFRAASSLPALTADSLVKCEASFAAVIWLSVRDGTVTMPATVPIPGAVAPQNTQAPARRRKKKRGMKPADPAAKVIKGFDTPVTSGGEESDYSAISTPRIDAIVRTPVTAAQSPIARPASALTRAISCLKLGDPALHGQAQDQRRGSLLSESRSSSRRSDASSSASKSDASDLDAQHFDTYDVPITRDFASADTRGEKPIYAGAATEGGLRQDSPHRKMAAADFEPLKCLGKGAYGTVLLVKQHSTGRLFAQKQLKKATVTVHKHLVEMTKSERAILESVNRHPFVVKLFYAFQDHAKLYLILEYAQGGELFHHLAQERMFSEEVSAFYMAEMVLALDYLHRNLGVVYRDLKPENCLLDAEGHLLITDFGLSKVTVTDDADGQKKCDSMGIGTIDYMAPEIIQGKPYDAAVDWWSLGALGYDLLTGAPPFASQNHAKTQQKIVHGKVSMPYFLGPDSKDLLTRLLRKEPRKRLGGNMPKDLAIIKSHRFFRRIDWQKLERRECEAPITPIITDPAEAENFSKDFTDLAMSPVELKGGFLAGRSVGDGDAMEGVEVDPFGGFSYVASNSLLECSLLDNTVF</sequence>
<dbReference type="Proteomes" id="UP000327013">
    <property type="component" value="Unassembled WGS sequence"/>
</dbReference>
<evidence type="ECO:0000313" key="11">
    <source>
        <dbReference type="Proteomes" id="UP000327013"/>
    </source>
</evidence>
<evidence type="ECO:0000259" key="8">
    <source>
        <dbReference type="PROSITE" id="PS50011"/>
    </source>
</evidence>
<dbReference type="CDD" id="cd05123">
    <property type="entry name" value="STKc_AGC"/>
    <property type="match status" value="1"/>
</dbReference>
<keyword evidence="11" id="KW-1185">Reference proteome</keyword>
<dbReference type="AlphaFoldDB" id="A0A5N6KS26"/>
<dbReference type="FunFam" id="1.10.510.10:FF:000048">
    <property type="entry name" value="Protein kinase C"/>
    <property type="match status" value="1"/>
</dbReference>
<dbReference type="InterPro" id="IPR045270">
    <property type="entry name" value="STKc_AGC"/>
</dbReference>
<proteinExistence type="predicted"/>
<dbReference type="Gene3D" id="3.30.200.20">
    <property type="entry name" value="Phosphorylase Kinase, domain 1"/>
    <property type="match status" value="1"/>
</dbReference>
<dbReference type="InterPro" id="IPR011009">
    <property type="entry name" value="Kinase-like_dom_sf"/>
</dbReference>
<dbReference type="Pfam" id="PF00069">
    <property type="entry name" value="Pkinase"/>
    <property type="match status" value="1"/>
</dbReference>
<evidence type="ECO:0000256" key="7">
    <source>
        <dbReference type="SAM" id="MobiDB-lite"/>
    </source>
</evidence>
<dbReference type="InterPro" id="IPR000961">
    <property type="entry name" value="AGC-kinase_C"/>
</dbReference>
<dbReference type="SMART" id="SM00133">
    <property type="entry name" value="S_TK_X"/>
    <property type="match status" value="1"/>
</dbReference>
<keyword evidence="6" id="KW-0067">ATP-binding</keyword>
<dbReference type="PROSITE" id="PS50011">
    <property type="entry name" value="PROTEIN_KINASE_DOM"/>
    <property type="match status" value="1"/>
</dbReference>